<dbReference type="InterPro" id="IPR043166">
    <property type="entry name" value="LarA-like_C"/>
</dbReference>
<sequence length="418" mass="45355">MKIELKYGEGIQIAEIPDKHLKGVLLPEEEQGRRTEEEEIADALEYPIGTERLRDLVQPGHRAVIITSDITRPFPSATVLPFVLRELEAGGIPRENATVVFALGSHRTHTKEEMARLLGKKLWGQVSCRDSDPLDCVRLGTTARGTPVDVTRAVAEADIKICLGNIEYHYFAGYSGGAKAVMPGVSSWEAIQNNHKLMASDQAAAGRLEDNPVREDIEEAGRICGIDFILNAVLDRNKKIAKAFAGDAVKAHRAGCRYADRVYRRRVDGKADIVVVSPGGFPKDVNLYQTQKALDNAAHAVKRGGIIILAGECREGVGSPVLQKWLTEAETPRKVLERIAAEFELGGHKAAAIAGVQEKASVYLISELPASVSQAMFFIPARTVQEALEEALDIMGKDASVLVIPSGGAVFPYTTENG</sequence>
<feature type="domain" description="Lactate racemase C-terminal" evidence="2">
    <location>
        <begin position="270"/>
        <end position="410"/>
    </location>
</feature>
<dbReference type="SUPFAM" id="SSF53335">
    <property type="entry name" value="S-adenosyl-L-methionine-dependent methyltransferases"/>
    <property type="match status" value="1"/>
</dbReference>
<gene>
    <name evidence="3" type="ORF">SAMN02745158_00320</name>
</gene>
<feature type="domain" description="LarA-like N-terminal" evidence="1">
    <location>
        <begin position="7"/>
        <end position="204"/>
    </location>
</feature>
<dbReference type="RefSeq" id="WP_072848499.1">
    <property type="nucleotide sequence ID" value="NZ_FQVI01000001.1"/>
</dbReference>
<reference evidence="3 4" key="1">
    <citation type="submission" date="2016-11" db="EMBL/GenBank/DDBJ databases">
        <authorList>
            <person name="Jaros S."/>
            <person name="Januszkiewicz K."/>
            <person name="Wedrychowicz H."/>
        </authorList>
    </citation>
    <scope>NUCLEOTIDE SEQUENCE [LARGE SCALE GENOMIC DNA]</scope>
    <source>
        <strain evidence="3 4">DSM 17459</strain>
    </source>
</reference>
<dbReference type="STRING" id="1122155.SAMN02745158_00320"/>
<dbReference type="NCBIfam" id="NF033504">
    <property type="entry name" value="Ni_dep_LarA"/>
    <property type="match status" value="1"/>
</dbReference>
<dbReference type="Gene3D" id="3.90.226.30">
    <property type="match status" value="1"/>
</dbReference>
<dbReference type="PANTHER" id="PTHR33171">
    <property type="entry name" value="LAR_N DOMAIN-CONTAINING PROTEIN"/>
    <property type="match status" value="1"/>
</dbReference>
<dbReference type="InterPro" id="IPR048068">
    <property type="entry name" value="LarA-like"/>
</dbReference>
<evidence type="ECO:0000313" key="4">
    <source>
        <dbReference type="Proteomes" id="UP000184245"/>
    </source>
</evidence>
<dbReference type="InterPro" id="IPR018657">
    <property type="entry name" value="LarA-like_N"/>
</dbReference>
<name>A0A1M4SXY4_9CLOT</name>
<dbReference type="Gene3D" id="3.40.50.11440">
    <property type="match status" value="1"/>
</dbReference>
<proteinExistence type="predicted"/>
<dbReference type="InterPro" id="IPR048520">
    <property type="entry name" value="LarA_C"/>
</dbReference>
<evidence type="ECO:0000259" key="1">
    <source>
        <dbReference type="Pfam" id="PF09861"/>
    </source>
</evidence>
<evidence type="ECO:0000259" key="2">
    <source>
        <dbReference type="Pfam" id="PF21113"/>
    </source>
</evidence>
<dbReference type="AlphaFoldDB" id="A0A1M4SXY4"/>
<dbReference type="EMBL" id="FQVI01000001">
    <property type="protein sequence ID" value="SHE37054.1"/>
    <property type="molecule type" value="Genomic_DNA"/>
</dbReference>
<accession>A0A1M4SXY4</accession>
<dbReference type="PANTHER" id="PTHR33171:SF17">
    <property type="entry name" value="LARA-LIKE N-TERMINAL DOMAIN-CONTAINING PROTEIN"/>
    <property type="match status" value="1"/>
</dbReference>
<protein>
    <submittedName>
        <fullName evidence="3">Nickel-dependent lactate racemase</fullName>
    </submittedName>
</protein>
<dbReference type="OrthoDB" id="9770545at2"/>
<dbReference type="Proteomes" id="UP000184245">
    <property type="component" value="Unassembled WGS sequence"/>
</dbReference>
<dbReference type="GO" id="GO:0050043">
    <property type="term" value="F:lactate racemase activity"/>
    <property type="evidence" value="ECO:0007669"/>
    <property type="project" value="InterPro"/>
</dbReference>
<dbReference type="InterPro" id="IPR029063">
    <property type="entry name" value="SAM-dependent_MTases_sf"/>
</dbReference>
<dbReference type="Pfam" id="PF09861">
    <property type="entry name" value="Lar_N"/>
    <property type="match status" value="1"/>
</dbReference>
<evidence type="ECO:0000313" key="3">
    <source>
        <dbReference type="EMBL" id="SHE37054.1"/>
    </source>
</evidence>
<keyword evidence="4" id="KW-1185">Reference proteome</keyword>
<dbReference type="Pfam" id="PF21113">
    <property type="entry name" value="LarA_C"/>
    <property type="match status" value="1"/>
</dbReference>
<dbReference type="InterPro" id="IPR047926">
    <property type="entry name" value="Ni_dep_LarA"/>
</dbReference>
<organism evidence="3 4">
    <name type="scientific">Lactonifactor longoviformis DSM 17459</name>
    <dbReference type="NCBI Taxonomy" id="1122155"/>
    <lineage>
        <taxon>Bacteria</taxon>
        <taxon>Bacillati</taxon>
        <taxon>Bacillota</taxon>
        <taxon>Clostridia</taxon>
        <taxon>Eubacteriales</taxon>
        <taxon>Clostridiaceae</taxon>
        <taxon>Lactonifactor</taxon>
    </lineage>
</organism>